<evidence type="ECO:0000259" key="1">
    <source>
        <dbReference type="Pfam" id="PF11706"/>
    </source>
</evidence>
<dbReference type="InterPro" id="IPR023286">
    <property type="entry name" value="ABATE_dom_sf"/>
</dbReference>
<dbReference type="EMBL" id="CAFAAQ010000074">
    <property type="protein sequence ID" value="CAB4807879.1"/>
    <property type="molecule type" value="Genomic_DNA"/>
</dbReference>
<accession>A0A6J7UP65</accession>
<name>A0A6J7UP65_9ZZZZ</name>
<evidence type="ECO:0000313" key="4">
    <source>
        <dbReference type="EMBL" id="CAB4972610.1"/>
    </source>
</evidence>
<gene>
    <name evidence="2" type="ORF">UFOPK2582_01632</name>
    <name evidence="3" type="ORF">UFOPK3046_00951</name>
    <name evidence="4" type="ORF">UFOPK3914_00533</name>
    <name evidence="5" type="ORF">UFOPK4173_00851</name>
    <name evidence="6" type="ORF">UFOPK4354_00913</name>
</gene>
<dbReference type="Pfam" id="PF11706">
    <property type="entry name" value="zf-CGNR"/>
    <property type="match status" value="1"/>
</dbReference>
<evidence type="ECO:0000313" key="2">
    <source>
        <dbReference type="EMBL" id="CAB4715198.1"/>
    </source>
</evidence>
<dbReference type="EMBL" id="CAFBQW010000088">
    <property type="protein sequence ID" value="CAB5066238.1"/>
    <property type="molecule type" value="Genomic_DNA"/>
</dbReference>
<dbReference type="PANTHER" id="PTHR35525:SF3">
    <property type="entry name" value="BLL6575 PROTEIN"/>
    <property type="match status" value="1"/>
</dbReference>
<dbReference type="EMBL" id="CAFBOG010000033">
    <property type="protein sequence ID" value="CAB4972610.1"/>
    <property type="molecule type" value="Genomic_DNA"/>
</dbReference>
<proteinExistence type="predicted"/>
<dbReference type="AlphaFoldDB" id="A0A6J7UP65"/>
<dbReference type="SUPFAM" id="SSF160904">
    <property type="entry name" value="Jann2411-like"/>
    <property type="match status" value="1"/>
</dbReference>
<protein>
    <submittedName>
        <fullName evidence="6">Unannotated protein</fullName>
    </submittedName>
</protein>
<evidence type="ECO:0000313" key="6">
    <source>
        <dbReference type="EMBL" id="CAB5066238.1"/>
    </source>
</evidence>
<dbReference type="InterPro" id="IPR010852">
    <property type="entry name" value="ABATE"/>
</dbReference>
<sequence length="190" mass="20471">MAANELDFQFGGRLSLDLTWTLRYRSVAPTELLAAPSDLGRWITEAVAPVREPLTAPDLASAVELREAIYAGATSSLAGEDVVRGVRETINDFAARPAPFRSLVGHAGATSHLRPGAEVECALAVVALDAVELLASADGRLRVCEGPGCSLVFYDSSRPGTRRWCSTERCGNRVNTTTYRRRLAVKKPNT</sequence>
<dbReference type="PANTHER" id="PTHR35525">
    <property type="entry name" value="BLL6575 PROTEIN"/>
    <property type="match status" value="1"/>
</dbReference>
<dbReference type="EMBL" id="CAEZXS010000263">
    <property type="protein sequence ID" value="CAB4715198.1"/>
    <property type="molecule type" value="Genomic_DNA"/>
</dbReference>
<dbReference type="Gene3D" id="1.10.3300.10">
    <property type="entry name" value="Jann2411-like domain"/>
    <property type="match status" value="1"/>
</dbReference>
<reference evidence="6" key="1">
    <citation type="submission" date="2020-05" db="EMBL/GenBank/DDBJ databases">
        <authorList>
            <person name="Chiriac C."/>
            <person name="Salcher M."/>
            <person name="Ghai R."/>
            <person name="Kavagutti S V."/>
        </authorList>
    </citation>
    <scope>NUCLEOTIDE SEQUENCE</scope>
</reference>
<dbReference type="InterPro" id="IPR021005">
    <property type="entry name" value="Znf_CGNR"/>
</dbReference>
<dbReference type="Pfam" id="PF07336">
    <property type="entry name" value="ABATE"/>
    <property type="match status" value="1"/>
</dbReference>
<evidence type="ECO:0000313" key="3">
    <source>
        <dbReference type="EMBL" id="CAB4807879.1"/>
    </source>
</evidence>
<dbReference type="EMBL" id="CAFBPW010000081">
    <property type="protein sequence ID" value="CAB5033170.1"/>
    <property type="molecule type" value="Genomic_DNA"/>
</dbReference>
<organism evidence="6">
    <name type="scientific">freshwater metagenome</name>
    <dbReference type="NCBI Taxonomy" id="449393"/>
    <lineage>
        <taxon>unclassified sequences</taxon>
        <taxon>metagenomes</taxon>
        <taxon>ecological metagenomes</taxon>
    </lineage>
</organism>
<evidence type="ECO:0000313" key="5">
    <source>
        <dbReference type="EMBL" id="CAB5033170.1"/>
    </source>
</evidence>
<feature type="domain" description="Zinc finger CGNR" evidence="1">
    <location>
        <begin position="140"/>
        <end position="182"/>
    </location>
</feature>